<accession>A0A401U1P9</accession>
<proteinExistence type="predicted"/>
<reference evidence="1 2" key="1">
    <citation type="journal article" date="2018" name="Nat. Ecol. Evol.">
        <title>Shark genomes provide insights into elasmobranch evolution and the origin of vertebrates.</title>
        <authorList>
            <person name="Hara Y"/>
            <person name="Yamaguchi K"/>
            <person name="Onimaru K"/>
            <person name="Kadota M"/>
            <person name="Koyanagi M"/>
            <person name="Keeley SD"/>
            <person name="Tatsumi K"/>
            <person name="Tanaka K"/>
            <person name="Motone F"/>
            <person name="Kageyama Y"/>
            <person name="Nozu R"/>
            <person name="Adachi N"/>
            <person name="Nishimura O"/>
            <person name="Nakagawa R"/>
            <person name="Tanegashima C"/>
            <person name="Kiyatake I"/>
            <person name="Matsumoto R"/>
            <person name="Murakumo K"/>
            <person name="Nishida K"/>
            <person name="Terakita A"/>
            <person name="Kuratani S"/>
            <person name="Sato K"/>
            <person name="Hyodo S Kuraku.S."/>
        </authorList>
    </citation>
    <scope>NUCLEOTIDE SEQUENCE [LARGE SCALE GENOMIC DNA]</scope>
</reference>
<keyword evidence="2" id="KW-1185">Reference proteome</keyword>
<name>A0A401U1P9_CHIPU</name>
<gene>
    <name evidence="1" type="ORF">chiPu_0033034</name>
</gene>
<feature type="non-terminal residue" evidence="1">
    <location>
        <position position="107"/>
    </location>
</feature>
<protein>
    <submittedName>
        <fullName evidence="1">Uncharacterized protein</fullName>
    </submittedName>
</protein>
<evidence type="ECO:0000313" key="1">
    <source>
        <dbReference type="EMBL" id="GCC48809.1"/>
    </source>
</evidence>
<organism evidence="1 2">
    <name type="scientific">Chiloscyllium punctatum</name>
    <name type="common">Brownbanded bambooshark</name>
    <name type="synonym">Hemiscyllium punctatum</name>
    <dbReference type="NCBI Taxonomy" id="137246"/>
    <lineage>
        <taxon>Eukaryota</taxon>
        <taxon>Metazoa</taxon>
        <taxon>Chordata</taxon>
        <taxon>Craniata</taxon>
        <taxon>Vertebrata</taxon>
        <taxon>Chondrichthyes</taxon>
        <taxon>Elasmobranchii</taxon>
        <taxon>Galeomorphii</taxon>
        <taxon>Galeoidea</taxon>
        <taxon>Orectolobiformes</taxon>
        <taxon>Hemiscylliidae</taxon>
        <taxon>Chiloscyllium</taxon>
    </lineage>
</organism>
<dbReference type="Proteomes" id="UP000287033">
    <property type="component" value="Unassembled WGS sequence"/>
</dbReference>
<dbReference type="AlphaFoldDB" id="A0A401U1P9"/>
<sequence length="107" mass="11852">MPPAQTRSAFARGRTAYIFPDHAWFKHDLFGKPFHRFPDHAFRPPRTGVAMAAIDPITAGAVFIATAATDAVYVMFTSAVVARKRVPAATWSSIWYLLSSYAVISYT</sequence>
<dbReference type="EMBL" id="BEZZ01252580">
    <property type="protein sequence ID" value="GCC48809.1"/>
    <property type="molecule type" value="Genomic_DNA"/>
</dbReference>
<comment type="caution">
    <text evidence="1">The sequence shown here is derived from an EMBL/GenBank/DDBJ whole genome shotgun (WGS) entry which is preliminary data.</text>
</comment>
<evidence type="ECO:0000313" key="2">
    <source>
        <dbReference type="Proteomes" id="UP000287033"/>
    </source>
</evidence>